<dbReference type="GO" id="GO:0005739">
    <property type="term" value="C:mitochondrion"/>
    <property type="evidence" value="ECO:0007669"/>
    <property type="project" value="UniProtKB-SubCell"/>
</dbReference>
<comment type="similarity">
    <text evidence="2">Belongs to the universal ribosomal protein uS3 family.</text>
</comment>
<dbReference type="InterPro" id="IPR026146">
    <property type="entry name" value="Ribosomal_uS3m"/>
</dbReference>
<dbReference type="PANTHER" id="PTHR21244:SF1">
    <property type="entry name" value="SMALL RIBOSOMAL SUBUNIT PROTEIN US3M"/>
    <property type="match status" value="1"/>
</dbReference>
<sequence length="360" mass="39196">MTRVPAAASSRAPERRDLTSAPPRARPEPPGRRRSAPLGVAGQRGQREAQLPAPHGLSQRVSNCVAAGSAPAGRPRPDSPGCAPAPQPSPALVQTVPAAAPPPRKAPPPGPPTRPPVLTEGPPCRRRRRHRHRAPRLPAPPASPRPSDLPPPPPPFRFGLLRGFPGVDLYPGAAPPPLPCCAAVRRARDAELKMAAPVCCGALGPRMLSWSRELRCSWRALHLSAVCAKNRAARVRVGKGDKPVTYEEAHAPHFIAHRKGWLSLHTGNLDGEEHAAERTVEDVFLRKFMLGTFPGCLADQLILKRRANQLQICALVLRQLPAHKFYFLVGYSETLLSHFYKCPVRLHLQTVPSKVVYKYI</sequence>
<dbReference type="AlphaFoldDB" id="A0A8C0MA85"/>
<evidence type="ECO:0000313" key="8">
    <source>
        <dbReference type="Ensembl" id="ENSCAFP00000069860.1"/>
    </source>
</evidence>
<evidence type="ECO:0000256" key="5">
    <source>
        <dbReference type="ARBA" id="ARBA00023128"/>
    </source>
</evidence>
<reference evidence="9" key="2">
    <citation type="submission" date="2019-03" db="EMBL/GenBank/DDBJ databases">
        <authorList>
            <person name="Warren W.C."/>
            <person name="Johnson G.S."/>
        </authorList>
    </citation>
    <scope>NUCLEOTIDE SEQUENCE [LARGE SCALE GENOMIC DNA]</scope>
    <source>
        <strain evidence="9">Basenji</strain>
    </source>
</reference>
<evidence type="ECO:0000313" key="11">
    <source>
        <dbReference type="Proteomes" id="UP000694429"/>
    </source>
</evidence>
<comment type="subcellular location">
    <subcellularLocation>
        <location evidence="1">Mitochondrion</location>
    </subcellularLocation>
</comment>
<keyword evidence="5" id="KW-0496">Mitochondrion</keyword>
<feature type="compositionally biased region" description="Basic residues" evidence="7">
    <location>
        <begin position="124"/>
        <end position="135"/>
    </location>
</feature>
<evidence type="ECO:0000256" key="1">
    <source>
        <dbReference type="ARBA" id="ARBA00004173"/>
    </source>
</evidence>
<dbReference type="GO" id="GO:1990904">
    <property type="term" value="C:ribonucleoprotein complex"/>
    <property type="evidence" value="ECO:0007669"/>
    <property type="project" value="UniProtKB-KW"/>
</dbReference>
<dbReference type="OrthoDB" id="5950413at2759"/>
<evidence type="ECO:0000256" key="4">
    <source>
        <dbReference type="ARBA" id="ARBA00022980"/>
    </source>
</evidence>
<organism evidence="9 11">
    <name type="scientific">Canis lupus familiaris</name>
    <name type="common">Dog</name>
    <name type="synonym">Canis familiaris</name>
    <dbReference type="NCBI Taxonomy" id="9615"/>
    <lineage>
        <taxon>Eukaryota</taxon>
        <taxon>Metazoa</taxon>
        <taxon>Chordata</taxon>
        <taxon>Craniata</taxon>
        <taxon>Vertebrata</taxon>
        <taxon>Euteleostomi</taxon>
        <taxon>Mammalia</taxon>
        <taxon>Eutheria</taxon>
        <taxon>Laurasiatheria</taxon>
        <taxon>Carnivora</taxon>
        <taxon>Caniformia</taxon>
        <taxon>Canidae</taxon>
        <taxon>Canis</taxon>
    </lineage>
</organism>
<feature type="compositionally biased region" description="Pro residues" evidence="7">
    <location>
        <begin position="99"/>
        <end position="115"/>
    </location>
</feature>
<feature type="region of interest" description="Disordered" evidence="7">
    <location>
        <begin position="1"/>
        <end position="154"/>
    </location>
</feature>
<keyword evidence="4" id="KW-0689">Ribosomal protein</keyword>
<keyword evidence="6" id="KW-0687">Ribonucleoprotein</keyword>
<gene>
    <name evidence="8" type="primary">MRPS24</name>
</gene>
<dbReference type="GO" id="GO:0005840">
    <property type="term" value="C:ribosome"/>
    <property type="evidence" value="ECO:0007669"/>
    <property type="project" value="UniProtKB-KW"/>
</dbReference>
<dbReference type="Ensembl" id="ENSCAFT00030007307.1">
    <property type="protein sequence ID" value="ENSCAFP00030006403.1"/>
    <property type="gene ID" value="ENSCAFG00030003947.1"/>
</dbReference>
<dbReference type="Proteomes" id="UP000002254">
    <property type="component" value="Chromosome 16"/>
</dbReference>
<evidence type="ECO:0000256" key="6">
    <source>
        <dbReference type="ARBA" id="ARBA00023274"/>
    </source>
</evidence>
<feature type="compositionally biased region" description="Pro residues" evidence="7">
    <location>
        <begin position="137"/>
        <end position="154"/>
    </location>
</feature>
<evidence type="ECO:0000313" key="9">
    <source>
        <dbReference type="Ensembl" id="ENSCAFP00030006403.1"/>
    </source>
</evidence>
<dbReference type="Proteomes" id="UP000694429">
    <property type="component" value="Chromosome 16"/>
</dbReference>
<dbReference type="Ensembl" id="ENSCAFT00000102297.1">
    <property type="protein sequence ID" value="ENSCAFP00000069860.1"/>
    <property type="gene ID" value="ENSCAFG00000055264.1"/>
</dbReference>
<evidence type="ECO:0000256" key="2">
    <source>
        <dbReference type="ARBA" id="ARBA00010761"/>
    </source>
</evidence>
<name>A0A8C0MA85_CANLF</name>
<reference evidence="8 10" key="1">
    <citation type="journal article" date="2005" name="Nature">
        <title>Genome sequence, comparative analysis and haplotype structure of the domestic dog.</title>
        <authorList>
            <consortium name="Broad Sequencing Platform"/>
            <person name="Lindblad-Toh K."/>
            <person name="Wade C.M."/>
            <person name="Mikkelsen T.S."/>
            <person name="Karlsson E.K."/>
            <person name="Jaffe D.B."/>
            <person name="Kamal M."/>
            <person name="Clamp M."/>
            <person name="Chang J.L."/>
            <person name="Kulbokas E.J. III"/>
            <person name="Zody M.C."/>
            <person name="Mauceli E."/>
            <person name="Xie X."/>
            <person name="Breen M."/>
            <person name="Wayne R.K."/>
            <person name="Ostrander E.A."/>
            <person name="Ponting C.P."/>
            <person name="Galibert F."/>
            <person name="Smith D.R."/>
            <person name="DeJong P.J."/>
            <person name="Kirkness E."/>
            <person name="Alvarez P."/>
            <person name="Biagi T."/>
            <person name="Brockman W."/>
            <person name="Butler J."/>
            <person name="Chin C.W."/>
            <person name="Cook A."/>
            <person name="Cuff J."/>
            <person name="Daly M.J."/>
            <person name="DeCaprio D."/>
            <person name="Gnerre S."/>
            <person name="Grabherr M."/>
            <person name="Kellis M."/>
            <person name="Kleber M."/>
            <person name="Bardeleben C."/>
            <person name="Goodstadt L."/>
            <person name="Heger A."/>
            <person name="Hitte C."/>
            <person name="Kim L."/>
            <person name="Koepfli K.P."/>
            <person name="Parker H.G."/>
            <person name="Pollinger J.P."/>
            <person name="Searle S.M."/>
            <person name="Sutter N.B."/>
            <person name="Thomas R."/>
            <person name="Webber C."/>
            <person name="Baldwin J."/>
            <person name="Abebe A."/>
            <person name="Abouelleil A."/>
            <person name="Aftuck L."/>
            <person name="Ait-Zahra M."/>
            <person name="Aldredge T."/>
            <person name="Allen N."/>
            <person name="An P."/>
            <person name="Anderson S."/>
            <person name="Antoine C."/>
            <person name="Arachchi H."/>
            <person name="Aslam A."/>
            <person name="Ayotte L."/>
            <person name="Bachantsang P."/>
            <person name="Barry A."/>
            <person name="Bayul T."/>
            <person name="Benamara M."/>
            <person name="Berlin A."/>
            <person name="Bessette D."/>
            <person name="Blitshteyn B."/>
            <person name="Bloom T."/>
            <person name="Blye J."/>
            <person name="Boguslavskiy L."/>
            <person name="Bonnet C."/>
            <person name="Boukhgalter B."/>
            <person name="Brown A."/>
            <person name="Cahill P."/>
            <person name="Calixte N."/>
            <person name="Camarata J."/>
            <person name="Cheshatsang Y."/>
            <person name="Chu J."/>
            <person name="Citroen M."/>
            <person name="Collymore A."/>
            <person name="Cooke P."/>
            <person name="Dawoe T."/>
            <person name="Daza R."/>
            <person name="Decktor K."/>
            <person name="DeGray S."/>
            <person name="Dhargay N."/>
            <person name="Dooley K."/>
            <person name="Dooley K."/>
            <person name="Dorje P."/>
            <person name="Dorjee K."/>
            <person name="Dorris L."/>
            <person name="Duffey N."/>
            <person name="Dupes A."/>
            <person name="Egbiremolen O."/>
            <person name="Elong R."/>
            <person name="Falk J."/>
            <person name="Farina A."/>
            <person name="Faro S."/>
            <person name="Ferguson D."/>
            <person name="Ferreira P."/>
            <person name="Fisher S."/>
            <person name="FitzGerald M."/>
            <person name="Foley K."/>
            <person name="Foley C."/>
            <person name="Franke A."/>
            <person name="Friedrich D."/>
            <person name="Gage D."/>
            <person name="Garber M."/>
            <person name="Gearin G."/>
            <person name="Giannoukos G."/>
            <person name="Goode T."/>
            <person name="Goyette A."/>
            <person name="Graham J."/>
            <person name="Grandbois E."/>
            <person name="Gyaltsen K."/>
            <person name="Hafez N."/>
            <person name="Hagopian D."/>
            <person name="Hagos B."/>
            <person name="Hall J."/>
            <person name="Healy C."/>
            <person name="Hegarty R."/>
            <person name="Honan T."/>
            <person name="Horn A."/>
            <person name="Houde N."/>
            <person name="Hughes L."/>
            <person name="Hunnicutt L."/>
            <person name="Husby M."/>
            <person name="Jester B."/>
            <person name="Jones C."/>
            <person name="Kamat A."/>
            <person name="Kanga B."/>
            <person name="Kells C."/>
            <person name="Khazanovich D."/>
            <person name="Kieu A.C."/>
            <person name="Kisner P."/>
            <person name="Kumar M."/>
            <person name="Lance K."/>
            <person name="Landers T."/>
            <person name="Lara M."/>
            <person name="Lee W."/>
            <person name="Leger J.P."/>
            <person name="Lennon N."/>
            <person name="Leuper L."/>
            <person name="LeVine S."/>
            <person name="Liu J."/>
            <person name="Liu X."/>
            <person name="Lokyitsang Y."/>
            <person name="Lokyitsang T."/>
            <person name="Lui A."/>
            <person name="Macdonald J."/>
            <person name="Major J."/>
            <person name="Marabella R."/>
            <person name="Maru K."/>
            <person name="Matthews C."/>
            <person name="McDonough S."/>
            <person name="Mehta T."/>
            <person name="Meldrim J."/>
            <person name="Melnikov A."/>
            <person name="Meneus L."/>
            <person name="Mihalev A."/>
            <person name="Mihova T."/>
            <person name="Miller K."/>
            <person name="Mittelman R."/>
            <person name="Mlenga V."/>
            <person name="Mulrain L."/>
            <person name="Munson G."/>
            <person name="Navidi A."/>
            <person name="Naylor J."/>
            <person name="Nguyen T."/>
            <person name="Nguyen N."/>
            <person name="Nguyen C."/>
            <person name="Nguyen T."/>
            <person name="Nicol R."/>
            <person name="Norbu N."/>
            <person name="Norbu C."/>
            <person name="Novod N."/>
            <person name="Nyima T."/>
            <person name="Olandt P."/>
            <person name="O'Neill B."/>
            <person name="O'Neill K."/>
            <person name="Osman S."/>
            <person name="Oyono L."/>
            <person name="Patti C."/>
            <person name="Perrin D."/>
            <person name="Phunkhang P."/>
            <person name="Pierre F."/>
            <person name="Priest M."/>
            <person name="Rachupka A."/>
            <person name="Raghuraman S."/>
            <person name="Rameau R."/>
            <person name="Ray V."/>
            <person name="Raymond C."/>
            <person name="Rege F."/>
            <person name="Rise C."/>
            <person name="Rogers J."/>
            <person name="Rogov P."/>
            <person name="Sahalie J."/>
            <person name="Settipalli S."/>
            <person name="Sharpe T."/>
            <person name="Shea T."/>
            <person name="Sheehan M."/>
            <person name="Sherpa N."/>
            <person name="Shi J."/>
            <person name="Shih D."/>
            <person name="Sloan J."/>
            <person name="Smith C."/>
            <person name="Sparrow T."/>
            <person name="Stalker J."/>
            <person name="Stange-Thomann N."/>
            <person name="Stavropoulos S."/>
            <person name="Stone C."/>
            <person name="Stone S."/>
            <person name="Sykes S."/>
            <person name="Tchuinga P."/>
            <person name="Tenzing P."/>
            <person name="Tesfaye S."/>
            <person name="Thoulutsang D."/>
            <person name="Thoulutsang Y."/>
            <person name="Topham K."/>
            <person name="Topping I."/>
            <person name="Tsamla T."/>
            <person name="Vassiliev H."/>
            <person name="Venkataraman V."/>
            <person name="Vo A."/>
            <person name="Wangchuk T."/>
            <person name="Wangdi T."/>
            <person name="Weiand M."/>
            <person name="Wilkinson J."/>
            <person name="Wilson A."/>
            <person name="Yadav S."/>
            <person name="Yang S."/>
            <person name="Yang X."/>
            <person name="Young G."/>
            <person name="Yu Q."/>
            <person name="Zainoun J."/>
            <person name="Zembek L."/>
            <person name="Zimmer A."/>
            <person name="Lander E.S."/>
        </authorList>
    </citation>
    <scope>NUCLEOTIDE SEQUENCE [LARGE SCALE GENOMIC DNA]</scope>
    <source>
        <strain evidence="8">Boxer</strain>
    </source>
</reference>
<reference evidence="9" key="3">
    <citation type="submission" date="2025-05" db="UniProtKB">
        <authorList>
            <consortium name="Ensembl"/>
        </authorList>
    </citation>
    <scope>IDENTIFICATION</scope>
</reference>
<protein>
    <submittedName>
        <fullName evidence="9">Mitochondrial ribosomal protein S24</fullName>
    </submittedName>
</protein>
<evidence type="ECO:0000313" key="10">
    <source>
        <dbReference type="Proteomes" id="UP000002254"/>
    </source>
</evidence>
<feature type="compositionally biased region" description="Low complexity" evidence="7">
    <location>
        <begin position="1"/>
        <end position="11"/>
    </location>
</feature>
<dbReference type="Pfam" id="PF14955">
    <property type="entry name" value="MRP-S24"/>
    <property type="match status" value="1"/>
</dbReference>
<accession>A0A8C0MA85</accession>
<evidence type="ECO:0000256" key="3">
    <source>
        <dbReference type="ARBA" id="ARBA00022946"/>
    </source>
</evidence>
<dbReference type="PANTHER" id="PTHR21244">
    <property type="entry name" value="MITOCHONDRIAL 28S RIBOSOMAL PROTEIN S24"/>
    <property type="match status" value="1"/>
</dbReference>
<proteinExistence type="inferred from homology"/>
<keyword evidence="3" id="KW-0809">Transit peptide</keyword>
<evidence type="ECO:0000256" key="7">
    <source>
        <dbReference type="SAM" id="MobiDB-lite"/>
    </source>
</evidence>